<comment type="caution">
    <text evidence="3">The sequence shown here is derived from an EMBL/GenBank/DDBJ whole genome shotgun (WGS) entry which is preliminary data.</text>
</comment>
<dbReference type="RefSeq" id="WP_337703779.1">
    <property type="nucleotide sequence ID" value="NZ_JBBEGM010000005.1"/>
</dbReference>
<organism evidence="3 4">
    <name type="scientific">Actinomycetospora flava</name>
    <dbReference type="NCBI Taxonomy" id="3129232"/>
    <lineage>
        <taxon>Bacteria</taxon>
        <taxon>Bacillati</taxon>
        <taxon>Actinomycetota</taxon>
        <taxon>Actinomycetes</taxon>
        <taxon>Pseudonocardiales</taxon>
        <taxon>Pseudonocardiaceae</taxon>
        <taxon>Actinomycetospora</taxon>
    </lineage>
</organism>
<keyword evidence="3" id="KW-0328">Glycosyltransferase</keyword>
<gene>
    <name evidence="3" type="ORF">WCD58_14635</name>
</gene>
<evidence type="ECO:0000313" key="4">
    <source>
        <dbReference type="Proteomes" id="UP001369736"/>
    </source>
</evidence>
<evidence type="ECO:0000313" key="3">
    <source>
        <dbReference type="EMBL" id="MEJ2862405.1"/>
    </source>
</evidence>
<keyword evidence="4" id="KW-1185">Reference proteome</keyword>
<keyword evidence="1 3" id="KW-0808">Transferase</keyword>
<dbReference type="InterPro" id="IPR050194">
    <property type="entry name" value="Glycosyltransferase_grp1"/>
</dbReference>
<name>A0ABU8M4Z8_9PSEU</name>
<dbReference type="PANTHER" id="PTHR45947">
    <property type="entry name" value="SULFOQUINOVOSYL TRANSFERASE SQD2"/>
    <property type="match status" value="1"/>
</dbReference>
<accession>A0ABU8M4Z8</accession>
<sequence>MHGPTEFLAPESFDLAKKAQSAAAIACISHYCRNQLIALDPGMEGSKLEIIRMGVDVDTYRPRVMSSTDTHKPRILYVGRLVKEKGVMNLLQALKELADEGVEFEAEIVGAGPLKGDIAAAINDFGLTEYVRLVGPVGQDKLPRLYNWANVFCLPSYAEGVPVVLMEAMSSEIAVLTTSVAGIPELVAHGETGLLVAPGDVSGLTQGLRDLCANAERRVRLGSKARGVVQREFQVRPNAQRLLETVILRGSDNVAPNAGYPASGDQSGLAR</sequence>
<protein>
    <submittedName>
        <fullName evidence="3">Glycosyltransferase</fullName>
        <ecNumber evidence="3">2.4.-.-</ecNumber>
    </submittedName>
</protein>
<dbReference type="EC" id="2.4.-.-" evidence="3"/>
<evidence type="ECO:0000256" key="1">
    <source>
        <dbReference type="ARBA" id="ARBA00022679"/>
    </source>
</evidence>
<dbReference type="Gene3D" id="3.40.50.2000">
    <property type="entry name" value="Glycogen Phosphorylase B"/>
    <property type="match status" value="2"/>
</dbReference>
<proteinExistence type="predicted"/>
<dbReference type="SUPFAM" id="SSF53756">
    <property type="entry name" value="UDP-Glycosyltransferase/glycogen phosphorylase"/>
    <property type="match status" value="1"/>
</dbReference>
<evidence type="ECO:0000259" key="2">
    <source>
        <dbReference type="Pfam" id="PF00534"/>
    </source>
</evidence>
<dbReference type="InterPro" id="IPR001296">
    <property type="entry name" value="Glyco_trans_1"/>
</dbReference>
<reference evidence="3 4" key="1">
    <citation type="submission" date="2024-03" db="EMBL/GenBank/DDBJ databases">
        <title>Actinomycetospora sp. OC33-EN07, a novel actinomycete isolated from wild orchid (Aerides multiflora).</title>
        <authorList>
            <person name="Suriyachadkun C."/>
        </authorList>
    </citation>
    <scope>NUCLEOTIDE SEQUENCE [LARGE SCALE GENOMIC DNA]</scope>
    <source>
        <strain evidence="3 4">OC33-EN07</strain>
    </source>
</reference>
<dbReference type="PANTHER" id="PTHR45947:SF3">
    <property type="entry name" value="SULFOQUINOVOSYL TRANSFERASE SQD2"/>
    <property type="match status" value="1"/>
</dbReference>
<dbReference type="EMBL" id="JBBEGM010000005">
    <property type="protein sequence ID" value="MEJ2862405.1"/>
    <property type="molecule type" value="Genomic_DNA"/>
</dbReference>
<feature type="domain" description="Glycosyl transferase family 1" evidence="2">
    <location>
        <begin position="69"/>
        <end position="226"/>
    </location>
</feature>
<dbReference type="GO" id="GO:0016757">
    <property type="term" value="F:glycosyltransferase activity"/>
    <property type="evidence" value="ECO:0007669"/>
    <property type="project" value="UniProtKB-KW"/>
</dbReference>
<dbReference type="Pfam" id="PF00534">
    <property type="entry name" value="Glycos_transf_1"/>
    <property type="match status" value="1"/>
</dbReference>
<dbReference type="Proteomes" id="UP001369736">
    <property type="component" value="Unassembled WGS sequence"/>
</dbReference>